<protein>
    <recommendedName>
        <fullName evidence="11">Xaa-Pro aminopeptidase</fullName>
    </recommendedName>
</protein>
<organism evidence="9 10">
    <name type="scientific">Circinella minor</name>
    <dbReference type="NCBI Taxonomy" id="1195481"/>
    <lineage>
        <taxon>Eukaryota</taxon>
        <taxon>Fungi</taxon>
        <taxon>Fungi incertae sedis</taxon>
        <taxon>Mucoromycota</taxon>
        <taxon>Mucoromycotina</taxon>
        <taxon>Mucoromycetes</taxon>
        <taxon>Mucorales</taxon>
        <taxon>Lichtheimiaceae</taxon>
        <taxon>Circinella</taxon>
    </lineage>
</organism>
<evidence type="ECO:0000256" key="1">
    <source>
        <dbReference type="ARBA" id="ARBA00001936"/>
    </source>
</evidence>
<dbReference type="InterPro" id="IPR000994">
    <property type="entry name" value="Pept_M24"/>
</dbReference>
<feature type="domain" description="Creatinase N-terminal" evidence="7">
    <location>
        <begin position="29"/>
        <end position="173"/>
    </location>
</feature>
<comment type="similarity">
    <text evidence="2">Belongs to the peptidase M24B family.</text>
</comment>
<dbReference type="PANTHER" id="PTHR43763">
    <property type="entry name" value="XAA-PRO AMINOPEPTIDASE 1"/>
    <property type="match status" value="1"/>
</dbReference>
<keyword evidence="5" id="KW-0464">Manganese</keyword>
<dbReference type="OrthoDB" id="9995434at2759"/>
<dbReference type="Gene3D" id="3.40.350.10">
    <property type="entry name" value="Creatinase/prolidase N-terminal domain"/>
    <property type="match status" value="2"/>
</dbReference>
<dbReference type="SUPFAM" id="SSF55920">
    <property type="entry name" value="Creatinase/aminopeptidase"/>
    <property type="match status" value="1"/>
</dbReference>
<dbReference type="GO" id="GO:0005737">
    <property type="term" value="C:cytoplasm"/>
    <property type="evidence" value="ECO:0007669"/>
    <property type="project" value="UniProtKB-ARBA"/>
</dbReference>
<dbReference type="FunFam" id="3.90.230.10:FF:000007">
    <property type="entry name" value="Xaa-Pro aminopeptidase P"/>
    <property type="match status" value="1"/>
</dbReference>
<dbReference type="Pfam" id="PF16189">
    <property type="entry name" value="Creatinase_N_2"/>
    <property type="match status" value="1"/>
</dbReference>
<feature type="domain" description="Peptidase M24" evidence="6">
    <location>
        <begin position="342"/>
        <end position="561"/>
    </location>
</feature>
<dbReference type="GO" id="GO:0070006">
    <property type="term" value="F:metalloaminopeptidase activity"/>
    <property type="evidence" value="ECO:0007669"/>
    <property type="project" value="InterPro"/>
</dbReference>
<keyword evidence="3" id="KW-0479">Metal-binding</keyword>
<evidence type="ECO:0000256" key="4">
    <source>
        <dbReference type="ARBA" id="ARBA00022801"/>
    </source>
</evidence>
<name>A0A8H7S0A5_9FUNG</name>
<dbReference type="AlphaFoldDB" id="A0A8H7S0A5"/>
<evidence type="ECO:0000256" key="2">
    <source>
        <dbReference type="ARBA" id="ARBA00008766"/>
    </source>
</evidence>
<evidence type="ECO:0000313" key="10">
    <source>
        <dbReference type="Proteomes" id="UP000646827"/>
    </source>
</evidence>
<comment type="cofactor">
    <cofactor evidence="1">
        <name>Mn(2+)</name>
        <dbReference type="ChEBI" id="CHEBI:29035"/>
    </cofactor>
</comment>
<evidence type="ECO:0000313" key="9">
    <source>
        <dbReference type="EMBL" id="KAG2219136.1"/>
    </source>
</evidence>
<dbReference type="SUPFAM" id="SSF53092">
    <property type="entry name" value="Creatinase/prolidase N-terminal domain"/>
    <property type="match status" value="2"/>
</dbReference>
<comment type="caution">
    <text evidence="9">The sequence shown here is derived from an EMBL/GenBank/DDBJ whole genome shotgun (WGS) entry which is preliminary data.</text>
</comment>
<dbReference type="InterPro" id="IPR033740">
    <property type="entry name" value="Pept_M24B"/>
</dbReference>
<dbReference type="FunFam" id="3.40.350.10:FF:000003">
    <property type="entry name" value="Xaa-pro aminopeptidase P"/>
    <property type="match status" value="1"/>
</dbReference>
<sequence length="636" mass="71584">MHRSTNLLRSFQRSFINSSTNSSHALNNRLNALRETMASSPEKIDAFVIPSEDAHQSEYTAECDNRRAWISGFTGSAGCAVVSQDAAALFTDGRYFLQASQELSGDWTLMKQGMPGVPNWKEYIIKDLPQGSRIGIDPSIITVGDAIALEKDLASVESKLVPVQGKNPVDQIRKDRPVRPTHPVVDHDIKYAGKSREAKLHDLRLVLAQKGYDGTVVSALDEIAWLLNLRGSDIHCCPIFFAYCVVTRDHAVLYVANADERLSAQLRSELDDHVQIKSYDSILDDLQSYYQKSSDNNKRFMVDPELTNLSIVQALGGQDKVVFESSPITIAKATKNEAELNGLREAHKRDAVAVSKHFAWLSDQLRNNKQQRLHEADAAQHLEDMRRQFKNYVGMSFDTVAATGSNGAIIHYQPSPNHSAIIDPKQIYLCDSGAHYLDGTTDITRTYLFDGQPTEFQKRAFTRVMQSHIAVDKAIFPTGVTGYQLDSIARQPLWQDGLDFRHGTGHGVGAYLNVHEGPHGIGGRQAYSQVPFQEGMVVTNEPGYYQDGEFGIRLENVLIVTRPKNIPYRFGDRDYLGFEHITFVPFGKRLFDTKLLSESDRQWINNYHQECRRVLEPQLVNDNQTLKWVEEETEPL</sequence>
<evidence type="ECO:0000259" key="8">
    <source>
        <dbReference type="Pfam" id="PF16188"/>
    </source>
</evidence>
<dbReference type="CDD" id="cd01085">
    <property type="entry name" value="APP"/>
    <property type="match status" value="1"/>
</dbReference>
<proteinExistence type="inferred from homology"/>
<evidence type="ECO:0000256" key="5">
    <source>
        <dbReference type="ARBA" id="ARBA00023211"/>
    </source>
</evidence>
<gene>
    <name evidence="9" type="ORF">INT45_000508</name>
</gene>
<reference evidence="9 10" key="1">
    <citation type="submission" date="2020-12" db="EMBL/GenBank/DDBJ databases">
        <title>Metabolic potential, ecology and presence of endohyphal bacteria is reflected in genomic diversity of Mucoromycotina.</title>
        <authorList>
            <person name="Muszewska A."/>
            <person name="Okrasinska A."/>
            <person name="Steczkiewicz K."/>
            <person name="Drgas O."/>
            <person name="Orlowska M."/>
            <person name="Perlinska-Lenart U."/>
            <person name="Aleksandrzak-Piekarczyk T."/>
            <person name="Szatraj K."/>
            <person name="Zielenkiewicz U."/>
            <person name="Pilsyk S."/>
            <person name="Malc E."/>
            <person name="Mieczkowski P."/>
            <person name="Kruszewska J.S."/>
            <person name="Biernat P."/>
            <person name="Pawlowska J."/>
        </authorList>
    </citation>
    <scope>NUCLEOTIDE SEQUENCE [LARGE SCALE GENOMIC DNA]</scope>
    <source>
        <strain evidence="9 10">CBS 142.35</strain>
    </source>
</reference>
<dbReference type="InterPro" id="IPR032416">
    <property type="entry name" value="Peptidase_M24_C"/>
</dbReference>
<dbReference type="InterPro" id="IPR036005">
    <property type="entry name" value="Creatinase/aminopeptidase-like"/>
</dbReference>
<dbReference type="Pfam" id="PF00557">
    <property type="entry name" value="Peptidase_M24"/>
    <property type="match status" value="1"/>
</dbReference>
<dbReference type="InterPro" id="IPR000587">
    <property type="entry name" value="Creatinase_N"/>
</dbReference>
<keyword evidence="10" id="KW-1185">Reference proteome</keyword>
<dbReference type="InterPro" id="IPR050422">
    <property type="entry name" value="X-Pro_aminopeptidase_P"/>
</dbReference>
<evidence type="ECO:0000259" key="6">
    <source>
        <dbReference type="Pfam" id="PF00557"/>
    </source>
</evidence>
<dbReference type="Pfam" id="PF01321">
    <property type="entry name" value="Creatinase_N"/>
    <property type="match status" value="1"/>
</dbReference>
<dbReference type="Proteomes" id="UP000646827">
    <property type="component" value="Unassembled WGS sequence"/>
</dbReference>
<accession>A0A8H7S0A5</accession>
<feature type="domain" description="Peptidase M24 C-terminal" evidence="8">
    <location>
        <begin position="575"/>
        <end position="636"/>
    </location>
</feature>
<dbReference type="Gene3D" id="3.90.230.10">
    <property type="entry name" value="Creatinase/methionine aminopeptidase superfamily"/>
    <property type="match status" value="1"/>
</dbReference>
<dbReference type="GO" id="GO:0046872">
    <property type="term" value="F:metal ion binding"/>
    <property type="evidence" value="ECO:0007669"/>
    <property type="project" value="UniProtKB-KW"/>
</dbReference>
<dbReference type="InterPro" id="IPR029149">
    <property type="entry name" value="Creatin/AminoP/Spt16_N"/>
</dbReference>
<dbReference type="PANTHER" id="PTHR43763:SF6">
    <property type="entry name" value="XAA-PRO AMINOPEPTIDASE 1"/>
    <property type="match status" value="1"/>
</dbReference>
<dbReference type="Pfam" id="PF16188">
    <property type="entry name" value="Peptidase_M24_C"/>
    <property type="match status" value="1"/>
</dbReference>
<dbReference type="EMBL" id="JAEPRB010000193">
    <property type="protein sequence ID" value="KAG2219136.1"/>
    <property type="molecule type" value="Genomic_DNA"/>
</dbReference>
<evidence type="ECO:0000259" key="7">
    <source>
        <dbReference type="Pfam" id="PF01321"/>
    </source>
</evidence>
<evidence type="ECO:0000256" key="3">
    <source>
        <dbReference type="ARBA" id="ARBA00022723"/>
    </source>
</evidence>
<keyword evidence="4" id="KW-0378">Hydrolase</keyword>
<evidence type="ECO:0008006" key="11">
    <source>
        <dbReference type="Google" id="ProtNLM"/>
    </source>
</evidence>